<feature type="domain" description="TGS" evidence="8">
    <location>
        <begin position="279"/>
        <end position="362"/>
    </location>
</feature>
<dbReference type="NCBIfam" id="TIGR00092">
    <property type="entry name" value="redox-regulated ATPase YchF"/>
    <property type="match status" value="1"/>
</dbReference>
<dbReference type="GO" id="GO:0005525">
    <property type="term" value="F:GTP binding"/>
    <property type="evidence" value="ECO:0007669"/>
    <property type="project" value="InterPro"/>
</dbReference>
<gene>
    <name evidence="6" type="primary">ychF</name>
    <name evidence="9" type="ORF">A2Y75_12265</name>
</gene>
<evidence type="ECO:0000256" key="4">
    <source>
        <dbReference type="ARBA" id="ARBA00022840"/>
    </source>
</evidence>
<accession>A0A1F2WMB3</accession>
<dbReference type="InterPro" id="IPR006073">
    <property type="entry name" value="GTP-bd"/>
</dbReference>
<dbReference type="PANTHER" id="PTHR23305:SF18">
    <property type="entry name" value="OBG-TYPE G DOMAIN-CONTAINING PROTEIN"/>
    <property type="match status" value="1"/>
</dbReference>
<dbReference type="FunFam" id="3.10.20.30:FF:000001">
    <property type="entry name" value="Ribosome-binding ATPase YchF"/>
    <property type="match status" value="1"/>
</dbReference>
<dbReference type="PANTHER" id="PTHR23305">
    <property type="entry name" value="OBG GTPASE FAMILY"/>
    <property type="match status" value="1"/>
</dbReference>
<dbReference type="GO" id="GO:0005737">
    <property type="term" value="C:cytoplasm"/>
    <property type="evidence" value="ECO:0007669"/>
    <property type="project" value="TreeGrafter"/>
</dbReference>
<dbReference type="InterPro" id="IPR013029">
    <property type="entry name" value="YchF_C"/>
</dbReference>
<dbReference type="STRING" id="1797197.A2Y75_12265"/>
<evidence type="ECO:0000256" key="2">
    <source>
        <dbReference type="ARBA" id="ARBA00022723"/>
    </source>
</evidence>
<evidence type="ECO:0000256" key="1">
    <source>
        <dbReference type="ARBA" id="ARBA00001946"/>
    </source>
</evidence>
<dbReference type="Pfam" id="PF01926">
    <property type="entry name" value="MMR_HSR1"/>
    <property type="match status" value="1"/>
</dbReference>
<dbReference type="InterPro" id="IPR012676">
    <property type="entry name" value="TGS-like"/>
</dbReference>
<dbReference type="GO" id="GO:0005524">
    <property type="term" value="F:ATP binding"/>
    <property type="evidence" value="ECO:0007669"/>
    <property type="project" value="UniProtKB-UniRule"/>
</dbReference>
<dbReference type="Proteomes" id="UP000177876">
    <property type="component" value="Unassembled WGS sequence"/>
</dbReference>
<name>A0A1F2WMB3_9ACTN</name>
<dbReference type="InterPro" id="IPR027417">
    <property type="entry name" value="P-loop_NTPase"/>
</dbReference>
<dbReference type="GO" id="GO:0043023">
    <property type="term" value="F:ribosomal large subunit binding"/>
    <property type="evidence" value="ECO:0007669"/>
    <property type="project" value="UniProtKB-UniRule"/>
</dbReference>
<dbReference type="InterPro" id="IPR004396">
    <property type="entry name" value="ATPase_YchF/OLA1"/>
</dbReference>
<dbReference type="Gene3D" id="3.10.20.30">
    <property type="match status" value="1"/>
</dbReference>
<dbReference type="PROSITE" id="PS51880">
    <property type="entry name" value="TGS"/>
    <property type="match status" value="1"/>
</dbReference>
<dbReference type="Gene3D" id="3.40.50.300">
    <property type="entry name" value="P-loop containing nucleotide triphosphate hydrolases"/>
    <property type="match status" value="1"/>
</dbReference>
<dbReference type="InterPro" id="IPR041706">
    <property type="entry name" value="YchF_N"/>
</dbReference>
<evidence type="ECO:0000256" key="5">
    <source>
        <dbReference type="ARBA" id="ARBA00022842"/>
    </source>
</evidence>
<dbReference type="PIRSF" id="PIRSF006641">
    <property type="entry name" value="CHP00092"/>
    <property type="match status" value="1"/>
</dbReference>
<proteinExistence type="inferred from homology"/>
<keyword evidence="5" id="KW-0460">Magnesium</keyword>
<keyword evidence="3 6" id="KW-0547">Nucleotide-binding</keyword>
<dbReference type="InterPro" id="IPR031167">
    <property type="entry name" value="G_OBG"/>
</dbReference>
<feature type="binding site" evidence="6">
    <location>
        <begin position="12"/>
        <end position="17"/>
    </location>
    <ligand>
        <name>ATP</name>
        <dbReference type="ChEBI" id="CHEBI:30616"/>
    </ligand>
</feature>
<dbReference type="InterPro" id="IPR023192">
    <property type="entry name" value="TGS-like_dom_sf"/>
</dbReference>
<dbReference type="PROSITE" id="PS51710">
    <property type="entry name" value="G_OBG"/>
    <property type="match status" value="1"/>
</dbReference>
<dbReference type="Gene3D" id="1.10.150.300">
    <property type="entry name" value="TGS-like domain"/>
    <property type="match status" value="1"/>
</dbReference>
<reference evidence="9 10" key="1">
    <citation type="journal article" date="2016" name="Nat. Commun.">
        <title>Thousands of microbial genomes shed light on interconnected biogeochemical processes in an aquifer system.</title>
        <authorList>
            <person name="Anantharaman K."/>
            <person name="Brown C.T."/>
            <person name="Hug L.A."/>
            <person name="Sharon I."/>
            <person name="Castelle C.J."/>
            <person name="Probst A.J."/>
            <person name="Thomas B.C."/>
            <person name="Singh A."/>
            <person name="Wilkins M.J."/>
            <person name="Karaoz U."/>
            <person name="Brodie E.L."/>
            <person name="Williams K.H."/>
            <person name="Hubbard S.S."/>
            <person name="Banfield J.F."/>
        </authorList>
    </citation>
    <scope>NUCLEOTIDE SEQUENCE [LARGE SCALE GENOMIC DNA]</scope>
</reference>
<comment type="caution">
    <text evidence="9">The sequence shown here is derived from an EMBL/GenBank/DDBJ whole genome shotgun (WGS) entry which is preliminary data.</text>
</comment>
<evidence type="ECO:0000256" key="6">
    <source>
        <dbReference type="HAMAP-Rule" id="MF_00944"/>
    </source>
</evidence>
<dbReference type="SUPFAM" id="SSF52540">
    <property type="entry name" value="P-loop containing nucleoside triphosphate hydrolases"/>
    <property type="match status" value="1"/>
</dbReference>
<protein>
    <recommendedName>
        <fullName evidence="6">Ribosome-binding ATPase YchF</fullName>
    </recommendedName>
</protein>
<evidence type="ECO:0000259" key="7">
    <source>
        <dbReference type="PROSITE" id="PS51710"/>
    </source>
</evidence>
<sequence>MALQVGIIGLPNSGKSTIFNAITRAGAAVAGYPFCTVEPNIGAVGVPDRRLKDVAGAAGCRKVVPADIRVVDIAGLVEGAHRGEGLGNQFLAHIREADAIAHAVRCFESPNVAHVRATIDPAEDIAVVNTELILADLETVERRRGRIAKAAQTGDREKAREVEVLGKVEQGLNDAVAVRSQGLNANEMEILAGLFLLTAKPVIYVANLGEEQLGEDGEWARAVSSAAEAEGAKTVAFSAKLESEIEELEPDEVREFLEAYGIEDLGLDEFIAHCYALLGLITFFTTESGECRAWPLRVGSTALQAAGKIHTDMEKGFIKAEVMSWEDFLAYGSFHAAREKGAARVEGREYLVKDGEVILFRFS</sequence>
<dbReference type="GO" id="GO:0016887">
    <property type="term" value="F:ATP hydrolysis activity"/>
    <property type="evidence" value="ECO:0007669"/>
    <property type="project" value="UniProtKB-UniRule"/>
</dbReference>
<comment type="cofactor">
    <cofactor evidence="1">
        <name>Mg(2+)</name>
        <dbReference type="ChEBI" id="CHEBI:18420"/>
    </cofactor>
</comment>
<organism evidence="9 10">
    <name type="scientific">Candidatus Solincola sediminis</name>
    <dbReference type="NCBI Taxonomy" id="1797199"/>
    <lineage>
        <taxon>Bacteria</taxon>
        <taxon>Bacillati</taxon>
        <taxon>Actinomycetota</taxon>
        <taxon>Candidatus Geothermincolia</taxon>
        <taxon>Candidatus Geothermincolales</taxon>
        <taxon>Candidatus Geothermincolaceae</taxon>
        <taxon>Candidatus Solincola</taxon>
    </lineage>
</organism>
<dbReference type="FunFam" id="1.10.150.300:FF:000001">
    <property type="entry name" value="Ribosome-binding ATPase YchF"/>
    <property type="match status" value="1"/>
</dbReference>
<dbReference type="InterPro" id="IPR004095">
    <property type="entry name" value="TGS"/>
</dbReference>
<feature type="domain" description="OBG-type G" evidence="7">
    <location>
        <begin position="3"/>
        <end position="257"/>
    </location>
</feature>
<dbReference type="Pfam" id="PF06071">
    <property type="entry name" value="YchF-GTPase_C"/>
    <property type="match status" value="1"/>
</dbReference>
<dbReference type="EMBL" id="MELK01000028">
    <property type="protein sequence ID" value="OFW57996.1"/>
    <property type="molecule type" value="Genomic_DNA"/>
</dbReference>
<evidence type="ECO:0000313" key="9">
    <source>
        <dbReference type="EMBL" id="OFW57996.1"/>
    </source>
</evidence>
<dbReference type="PRINTS" id="PR00326">
    <property type="entry name" value="GTP1OBG"/>
</dbReference>
<comment type="similarity">
    <text evidence="6">Belongs to the TRAFAC class OBG-HflX-like GTPase superfamily. OBG GTPase family. YchF/OLA1 subfamily.</text>
</comment>
<dbReference type="GO" id="GO:0046872">
    <property type="term" value="F:metal ion binding"/>
    <property type="evidence" value="ECO:0007669"/>
    <property type="project" value="UniProtKB-KW"/>
</dbReference>
<keyword evidence="2" id="KW-0479">Metal-binding</keyword>
<evidence type="ECO:0000259" key="8">
    <source>
        <dbReference type="PROSITE" id="PS51880"/>
    </source>
</evidence>
<dbReference type="InterPro" id="IPR012675">
    <property type="entry name" value="Beta-grasp_dom_sf"/>
</dbReference>
<evidence type="ECO:0000313" key="10">
    <source>
        <dbReference type="Proteomes" id="UP000177876"/>
    </source>
</evidence>
<dbReference type="CDD" id="cd01900">
    <property type="entry name" value="YchF"/>
    <property type="match status" value="1"/>
</dbReference>
<dbReference type="SUPFAM" id="SSF81271">
    <property type="entry name" value="TGS-like"/>
    <property type="match status" value="1"/>
</dbReference>
<evidence type="ECO:0000256" key="3">
    <source>
        <dbReference type="ARBA" id="ARBA00022741"/>
    </source>
</evidence>
<dbReference type="HAMAP" id="MF_00944">
    <property type="entry name" value="YchF_OLA1_ATPase"/>
    <property type="match status" value="1"/>
</dbReference>
<comment type="function">
    <text evidence="6">ATPase that binds to both the 70S ribosome and the 50S ribosomal subunit in a nucleotide-independent manner.</text>
</comment>
<dbReference type="AlphaFoldDB" id="A0A1F2WMB3"/>
<keyword evidence="4 6" id="KW-0067">ATP-binding</keyword>